<keyword evidence="2" id="KW-0472">Membrane</keyword>
<feature type="transmembrane region" description="Helical" evidence="2">
    <location>
        <begin position="113"/>
        <end position="134"/>
    </location>
</feature>
<evidence type="ECO:0000313" key="5">
    <source>
        <dbReference type="Proteomes" id="UP000272015"/>
    </source>
</evidence>
<feature type="region of interest" description="Disordered" evidence="1">
    <location>
        <begin position="1"/>
        <end position="23"/>
    </location>
</feature>
<dbReference type="Pfam" id="PF04024">
    <property type="entry name" value="PspC"/>
    <property type="match status" value="1"/>
</dbReference>
<feature type="compositionally biased region" description="Low complexity" evidence="1">
    <location>
        <begin position="201"/>
        <end position="238"/>
    </location>
</feature>
<feature type="region of interest" description="Disordered" evidence="1">
    <location>
        <begin position="182"/>
        <end position="238"/>
    </location>
</feature>
<dbReference type="OrthoDB" id="7359894at2"/>
<organism evidence="4 5">
    <name type="scientific">Cryobacterium melibiosiphilum</name>
    <dbReference type="NCBI Taxonomy" id="995039"/>
    <lineage>
        <taxon>Bacteria</taxon>
        <taxon>Bacillati</taxon>
        <taxon>Actinomycetota</taxon>
        <taxon>Actinomycetes</taxon>
        <taxon>Micrococcales</taxon>
        <taxon>Microbacteriaceae</taxon>
        <taxon>Cryobacterium</taxon>
    </lineage>
</organism>
<feature type="compositionally biased region" description="Basic and acidic residues" evidence="1">
    <location>
        <begin position="270"/>
        <end position="287"/>
    </location>
</feature>
<dbReference type="InterPro" id="IPR007168">
    <property type="entry name" value="Phageshock_PspC_N"/>
</dbReference>
<sequence>MTETPYDPAGTPPPPSSGNTNRTGSASYQLARFFDWIRASGLTRGSDRWIAGVCGSIAARTGLDPLIVRGIAIVIAILGGPLVFAYAIGWALIPNSEGRIYLEEAFRKRFEPAMIAIGALLFFTIVPAFRGFWWNGMPGAWGLPDWLATTFSVGWALLLTAGVIWLVVVLLRHLPASTFRPGPTPPASGYGSAPQPPATPGAPSGPSAADAPARPTASSFAPADAAPTSSAGTGTTSSGYGGSSSVGSAYAAPGATATPPITDRSSWDALTEKHSAQREARRLKEAARYRRRNPGAGFTAIVLGIALLAAATTAVVFSGGTWSPDALVIGLAVGLGVLALGIIVSGIRGRVSGAMGGFAFLAAVALLVVGVIPAGTQFSAFGGSGWRAEATGSSTDFGNETVPGYAMIAGEATVDLRALADTRNADDVAGRVIDVWVGLGVTQLELPSNTAIRVETNTFIGAVDYAAGANFGSGSADADTVDRGGVFLHDSRTFSADDAEYDVPIPVIRVWSLIGQVDVIEAR</sequence>
<dbReference type="RefSeq" id="WP_119976419.1">
    <property type="nucleotide sequence ID" value="NZ_JBHSQA010000004.1"/>
</dbReference>
<evidence type="ECO:0000313" key="4">
    <source>
        <dbReference type="EMBL" id="RJT85198.1"/>
    </source>
</evidence>
<protein>
    <submittedName>
        <fullName evidence="4">PspC domain-containing protein</fullName>
    </submittedName>
</protein>
<name>A0A3A5MAT5_9MICO</name>
<feature type="transmembrane region" description="Helical" evidence="2">
    <location>
        <begin position="326"/>
        <end position="347"/>
    </location>
</feature>
<feature type="compositionally biased region" description="Low complexity" evidence="1">
    <location>
        <begin position="251"/>
        <end position="262"/>
    </location>
</feature>
<reference evidence="4 5" key="1">
    <citation type="submission" date="2018-09" db="EMBL/GenBank/DDBJ databases">
        <title>Novel species of Cryobacterium.</title>
        <authorList>
            <person name="Liu Q."/>
            <person name="Xin Y.-H."/>
        </authorList>
    </citation>
    <scope>NUCLEOTIDE SEQUENCE [LARGE SCALE GENOMIC DNA]</scope>
    <source>
        <strain evidence="4 5">Hh39</strain>
    </source>
</reference>
<feature type="domain" description="Phage shock protein PspC N-terminal" evidence="3">
    <location>
        <begin position="42"/>
        <end position="95"/>
    </location>
</feature>
<dbReference type="EMBL" id="QZVS01000096">
    <property type="protein sequence ID" value="RJT85198.1"/>
    <property type="molecule type" value="Genomic_DNA"/>
</dbReference>
<evidence type="ECO:0000259" key="3">
    <source>
        <dbReference type="Pfam" id="PF04024"/>
    </source>
</evidence>
<dbReference type="Proteomes" id="UP000272015">
    <property type="component" value="Unassembled WGS sequence"/>
</dbReference>
<feature type="region of interest" description="Disordered" evidence="1">
    <location>
        <begin position="251"/>
        <end position="287"/>
    </location>
</feature>
<evidence type="ECO:0000256" key="2">
    <source>
        <dbReference type="SAM" id="Phobius"/>
    </source>
</evidence>
<evidence type="ECO:0000256" key="1">
    <source>
        <dbReference type="SAM" id="MobiDB-lite"/>
    </source>
</evidence>
<proteinExistence type="predicted"/>
<gene>
    <name evidence="4" type="ORF">D6T64_19960</name>
</gene>
<keyword evidence="2" id="KW-1133">Transmembrane helix</keyword>
<feature type="transmembrane region" description="Helical" evidence="2">
    <location>
        <begin position="354"/>
        <end position="374"/>
    </location>
</feature>
<dbReference type="AlphaFoldDB" id="A0A3A5MAT5"/>
<feature type="transmembrane region" description="Helical" evidence="2">
    <location>
        <begin position="66"/>
        <end position="93"/>
    </location>
</feature>
<feature type="transmembrane region" description="Helical" evidence="2">
    <location>
        <begin position="298"/>
        <end position="320"/>
    </location>
</feature>
<keyword evidence="5" id="KW-1185">Reference proteome</keyword>
<keyword evidence="2" id="KW-0812">Transmembrane</keyword>
<feature type="transmembrane region" description="Helical" evidence="2">
    <location>
        <begin position="146"/>
        <end position="171"/>
    </location>
</feature>
<comment type="caution">
    <text evidence="4">The sequence shown here is derived from an EMBL/GenBank/DDBJ whole genome shotgun (WGS) entry which is preliminary data.</text>
</comment>
<accession>A0A3A5MAT5</accession>